<dbReference type="GO" id="GO:0015171">
    <property type="term" value="F:amino acid transmembrane transporter activity"/>
    <property type="evidence" value="ECO:0007669"/>
    <property type="project" value="TreeGrafter"/>
</dbReference>
<feature type="region of interest" description="Disordered" evidence="7">
    <location>
        <begin position="1"/>
        <end position="24"/>
    </location>
</feature>
<evidence type="ECO:0000256" key="5">
    <source>
        <dbReference type="ARBA" id="ARBA00022989"/>
    </source>
</evidence>
<dbReference type="Proteomes" id="UP000184267">
    <property type="component" value="Unassembled WGS sequence"/>
</dbReference>
<evidence type="ECO:0000256" key="4">
    <source>
        <dbReference type="ARBA" id="ARBA00022970"/>
    </source>
</evidence>
<feature type="transmembrane region" description="Helical" evidence="8">
    <location>
        <begin position="391"/>
        <end position="412"/>
    </location>
</feature>
<dbReference type="Gene3D" id="1.20.1740.10">
    <property type="entry name" value="Amino acid/polyamine transporter I"/>
    <property type="match status" value="1"/>
</dbReference>
<evidence type="ECO:0000256" key="1">
    <source>
        <dbReference type="ARBA" id="ARBA00004141"/>
    </source>
</evidence>
<dbReference type="PROSITE" id="PS00218">
    <property type="entry name" value="AMINO_ACID_PERMEASE_1"/>
    <property type="match status" value="1"/>
</dbReference>
<keyword evidence="6 8" id="KW-0472">Membrane</keyword>
<dbReference type="PANTHER" id="PTHR43341">
    <property type="entry name" value="AMINO ACID PERMEASE"/>
    <property type="match status" value="1"/>
</dbReference>
<feature type="transmembrane region" description="Helical" evidence="8">
    <location>
        <begin position="287"/>
        <end position="308"/>
    </location>
</feature>
<dbReference type="InterPro" id="IPR004841">
    <property type="entry name" value="AA-permease/SLC12A_dom"/>
</dbReference>
<accession>A0A1M2W6H1</accession>
<keyword evidence="4" id="KW-0029">Amino-acid transport</keyword>
<organism evidence="10 11">
    <name type="scientific">Trametes pubescens</name>
    <name type="common">White-rot fungus</name>
    <dbReference type="NCBI Taxonomy" id="154538"/>
    <lineage>
        <taxon>Eukaryota</taxon>
        <taxon>Fungi</taxon>
        <taxon>Dikarya</taxon>
        <taxon>Basidiomycota</taxon>
        <taxon>Agaricomycotina</taxon>
        <taxon>Agaricomycetes</taxon>
        <taxon>Polyporales</taxon>
        <taxon>Polyporaceae</taxon>
        <taxon>Trametes</taxon>
    </lineage>
</organism>
<dbReference type="FunFam" id="1.20.1740.10:FF:000001">
    <property type="entry name" value="Amino acid permease"/>
    <property type="match status" value="1"/>
</dbReference>
<dbReference type="GO" id="GO:0016020">
    <property type="term" value="C:membrane"/>
    <property type="evidence" value="ECO:0007669"/>
    <property type="project" value="UniProtKB-SubCell"/>
</dbReference>
<feature type="domain" description="Amino acid permease/ SLC12A" evidence="9">
    <location>
        <begin position="69"/>
        <end position="517"/>
    </location>
</feature>
<comment type="subcellular location">
    <subcellularLocation>
        <location evidence="1">Membrane</location>
        <topology evidence="1">Multi-pass membrane protein</topology>
    </subcellularLocation>
</comment>
<feature type="transmembrane region" description="Helical" evidence="8">
    <location>
        <begin position="171"/>
        <end position="193"/>
    </location>
</feature>
<evidence type="ECO:0000256" key="8">
    <source>
        <dbReference type="SAM" id="Phobius"/>
    </source>
</evidence>
<dbReference type="InterPro" id="IPR004840">
    <property type="entry name" value="Amino_acid_permease_CS"/>
</dbReference>
<feature type="transmembrane region" description="Helical" evidence="8">
    <location>
        <begin position="205"/>
        <end position="226"/>
    </location>
</feature>
<dbReference type="OMA" id="AMFSTAN"/>
<feature type="transmembrane region" description="Helical" evidence="8">
    <location>
        <begin position="246"/>
        <end position="266"/>
    </location>
</feature>
<keyword evidence="2" id="KW-0813">Transport</keyword>
<dbReference type="AlphaFoldDB" id="A0A1M2W6H1"/>
<dbReference type="EMBL" id="MNAD01000184">
    <property type="protein sequence ID" value="OJT15330.1"/>
    <property type="molecule type" value="Genomic_DNA"/>
</dbReference>
<evidence type="ECO:0000256" key="3">
    <source>
        <dbReference type="ARBA" id="ARBA00022692"/>
    </source>
</evidence>
<feature type="transmembrane region" description="Helical" evidence="8">
    <location>
        <begin position="328"/>
        <end position="354"/>
    </location>
</feature>
<keyword evidence="3 8" id="KW-0812">Transmembrane</keyword>
<evidence type="ECO:0000256" key="7">
    <source>
        <dbReference type="SAM" id="MobiDB-lite"/>
    </source>
</evidence>
<dbReference type="PANTHER" id="PTHR43341:SF3">
    <property type="entry name" value="AMINO-ACID PERMEASE PB1C11.02-RELATED"/>
    <property type="match status" value="1"/>
</dbReference>
<feature type="transmembrane region" description="Helical" evidence="8">
    <location>
        <begin position="64"/>
        <end position="84"/>
    </location>
</feature>
<evidence type="ECO:0000313" key="10">
    <source>
        <dbReference type="EMBL" id="OJT15330.1"/>
    </source>
</evidence>
<dbReference type="OrthoDB" id="3900342at2759"/>
<evidence type="ECO:0000259" key="9">
    <source>
        <dbReference type="Pfam" id="PF00324"/>
    </source>
</evidence>
<evidence type="ECO:0000256" key="2">
    <source>
        <dbReference type="ARBA" id="ARBA00022448"/>
    </source>
</evidence>
<feature type="transmembrane region" description="Helical" evidence="8">
    <location>
        <begin position="495"/>
        <end position="515"/>
    </location>
</feature>
<dbReference type="STRING" id="154538.A0A1M2W6H1"/>
<protein>
    <recommendedName>
        <fullName evidence="9">Amino acid permease/ SLC12A domain-containing protein</fullName>
    </recommendedName>
</protein>
<feature type="compositionally biased region" description="Basic and acidic residues" evidence="7">
    <location>
        <begin position="1"/>
        <end position="20"/>
    </location>
</feature>
<feature type="transmembrane region" description="Helical" evidence="8">
    <location>
        <begin position="129"/>
        <end position="151"/>
    </location>
</feature>
<dbReference type="Pfam" id="PF00324">
    <property type="entry name" value="AA_permease"/>
    <property type="match status" value="1"/>
</dbReference>
<keyword evidence="11" id="KW-1185">Reference proteome</keyword>
<evidence type="ECO:0000256" key="6">
    <source>
        <dbReference type="ARBA" id="ARBA00023136"/>
    </source>
</evidence>
<dbReference type="InterPro" id="IPR050524">
    <property type="entry name" value="APC_YAT"/>
</dbReference>
<name>A0A1M2W6H1_TRAPU</name>
<evidence type="ECO:0000313" key="11">
    <source>
        <dbReference type="Proteomes" id="UP000184267"/>
    </source>
</evidence>
<reference evidence="10 11" key="1">
    <citation type="submission" date="2016-10" db="EMBL/GenBank/DDBJ databases">
        <title>Genome sequence of the basidiomycete white-rot fungus Trametes pubescens.</title>
        <authorList>
            <person name="Makela M.R."/>
            <person name="Granchi Z."/>
            <person name="Peng M."/>
            <person name="De Vries R.P."/>
            <person name="Grigoriev I."/>
            <person name="Riley R."/>
            <person name="Hilden K."/>
        </authorList>
    </citation>
    <scope>NUCLEOTIDE SEQUENCE [LARGE SCALE GENOMIC DNA]</scope>
    <source>
        <strain evidence="10 11">FBCC735</strain>
    </source>
</reference>
<comment type="caution">
    <text evidence="10">The sequence shown here is derived from an EMBL/GenBank/DDBJ whole genome shotgun (WGS) entry which is preliminary data.</text>
</comment>
<keyword evidence="5 8" id="KW-1133">Transmembrane helix</keyword>
<sequence length="599" mass="65956">MSSSLSDHDHTAAPLERHDSGNITKKATASSVDLHEDIEHGEGPIGALPIPPVDKRRAGLHRALSARQVSMIAIAGTIGTGLFLGTGRSLAQGGPASMLICYSLVGFIVYITLLLLGEMATQYPVAGSFNAYAVRFFSPSYGFALSWNYWFNDAVSVASDLTAAQLVLQYWTTWHTWVVSLIFWVFLVAVNAIHVRAYGELEYWLASLKVITVIVFIILGIVVNAGGNQAHEYIGGKNWHIPGAPFVGGFGGFARVFVTASFAYGGTESLGITAGETKNPSRNMPRVVKFVFWRILLFYILSILLMGLNVPYTYPGLSNKETTTSPFTIVFAMAGSTVAGSFMNTVILTSVLSAGNHALFAGTRVLYGLATTTPPQAPAIFGRTTRAGVPLLALLATSSISIICFGSSFIGSGELWGWLQNIVGVSNQIAWVSIGLASWKFRRAWIRQGRPLSEMKFRAGWTWPWGPYFVIITVTALIIIQGWSSVFPHFSAVDFVSFYIEIPVMIFMYFAWIIIKRPAPLSARPTTPQETQVEPSQKPGILRRVWRRVAYSDAVDIRTVDLRRDEHEEEPEDVADDLEREAHLKGRWGPLWKVYYAIV</sequence>
<feature type="transmembrane region" description="Helical" evidence="8">
    <location>
        <begin position="460"/>
        <end position="483"/>
    </location>
</feature>
<feature type="transmembrane region" description="Helical" evidence="8">
    <location>
        <begin position="418"/>
        <end position="439"/>
    </location>
</feature>
<gene>
    <name evidence="10" type="ORF">TRAPUB_8126</name>
</gene>
<proteinExistence type="predicted"/>
<feature type="transmembrane region" description="Helical" evidence="8">
    <location>
        <begin position="96"/>
        <end position="117"/>
    </location>
</feature>